<dbReference type="OrthoDB" id="197571at2759"/>
<feature type="region of interest" description="Disordered" evidence="1">
    <location>
        <begin position="339"/>
        <end position="368"/>
    </location>
</feature>
<dbReference type="PROSITE" id="PS50004">
    <property type="entry name" value="C2"/>
    <property type="match status" value="1"/>
</dbReference>
<dbReference type="AlphaFoldDB" id="A0A9W7BZZ8"/>
<evidence type="ECO:0000256" key="2">
    <source>
        <dbReference type="SAM" id="Phobius"/>
    </source>
</evidence>
<feature type="compositionally biased region" description="Basic and acidic residues" evidence="1">
    <location>
        <begin position="339"/>
        <end position="349"/>
    </location>
</feature>
<protein>
    <recommendedName>
        <fullName evidence="3">C2 domain-containing protein</fullName>
    </recommendedName>
</protein>
<proteinExistence type="predicted"/>
<organism evidence="4 5">
    <name type="scientific">Triparma laevis f. longispina</name>
    <dbReference type="NCBI Taxonomy" id="1714387"/>
    <lineage>
        <taxon>Eukaryota</taxon>
        <taxon>Sar</taxon>
        <taxon>Stramenopiles</taxon>
        <taxon>Ochrophyta</taxon>
        <taxon>Bolidophyceae</taxon>
        <taxon>Parmales</taxon>
        <taxon>Triparmaceae</taxon>
        <taxon>Triparma</taxon>
    </lineage>
</organism>
<feature type="transmembrane region" description="Helical" evidence="2">
    <location>
        <begin position="124"/>
        <end position="144"/>
    </location>
</feature>
<dbReference type="EMBL" id="BRXW01000025">
    <property type="protein sequence ID" value="GMI00677.1"/>
    <property type="molecule type" value="Genomic_DNA"/>
</dbReference>
<feature type="domain" description="C2" evidence="3">
    <location>
        <begin position="177"/>
        <end position="306"/>
    </location>
</feature>
<dbReference type="Gene3D" id="2.60.40.150">
    <property type="entry name" value="C2 domain"/>
    <property type="match status" value="1"/>
</dbReference>
<keyword evidence="2" id="KW-1133">Transmembrane helix</keyword>
<comment type="caution">
    <text evidence="4">The sequence shown here is derived from an EMBL/GenBank/DDBJ whole genome shotgun (WGS) entry which is preliminary data.</text>
</comment>
<dbReference type="SUPFAM" id="SSF49562">
    <property type="entry name" value="C2 domain (Calcium/lipid-binding domain, CaLB)"/>
    <property type="match status" value="1"/>
</dbReference>
<dbReference type="Proteomes" id="UP001165122">
    <property type="component" value="Unassembled WGS sequence"/>
</dbReference>
<dbReference type="Pfam" id="PF00168">
    <property type="entry name" value="C2"/>
    <property type="match status" value="1"/>
</dbReference>
<accession>A0A9W7BZZ8</accession>
<evidence type="ECO:0000256" key="1">
    <source>
        <dbReference type="SAM" id="MobiDB-lite"/>
    </source>
</evidence>
<feature type="compositionally biased region" description="Acidic residues" evidence="1">
    <location>
        <begin position="350"/>
        <end position="359"/>
    </location>
</feature>
<gene>
    <name evidence="4" type="ORF">TrLO_g8500</name>
</gene>
<evidence type="ECO:0000259" key="3">
    <source>
        <dbReference type="PROSITE" id="PS50004"/>
    </source>
</evidence>
<sequence>MSLFISHKSPSAPERATESNYEDNPEAPPALASLAPLPELHGTFTTHLNAKSVDEISVMLSADVRLQENSSVDAQGLQGKDAVSNKLISVCAKMGGLLTNSTNQGELMADQITTKTILNLKKGIIKLTVGCSIVWFGGLIRLLVLEKGAGESFMIDTTPPPKQEEGETEDININISSLSLSEPFLIPRPPSFPPPTITLKLLSCSNLVNAPHNLRPLNPYLKVKLPSGSRHVTKVVKLNKNPAFTEADANGCILGLCLNHDDKKKVDSYFDLQIMDWKPVKHRLLGEIRVNIGSFKVGGDEEEVEYEVKMRWRKDATGKIKLKAKVEDMEMWWRGEELKARDERKRRESEEEGGEEGGSEAESNCILS</sequence>
<feature type="region of interest" description="Disordered" evidence="1">
    <location>
        <begin position="1"/>
        <end position="30"/>
    </location>
</feature>
<dbReference type="SMART" id="SM00239">
    <property type="entry name" value="C2"/>
    <property type="match status" value="1"/>
</dbReference>
<keyword evidence="5" id="KW-1185">Reference proteome</keyword>
<keyword evidence="2" id="KW-0472">Membrane</keyword>
<dbReference type="InterPro" id="IPR000008">
    <property type="entry name" value="C2_dom"/>
</dbReference>
<dbReference type="InterPro" id="IPR035892">
    <property type="entry name" value="C2_domain_sf"/>
</dbReference>
<evidence type="ECO:0000313" key="4">
    <source>
        <dbReference type="EMBL" id="GMI00677.1"/>
    </source>
</evidence>
<reference evidence="5" key="1">
    <citation type="journal article" date="2023" name="Commun. Biol.">
        <title>Genome analysis of Parmales, the sister group of diatoms, reveals the evolutionary specialization of diatoms from phago-mixotrophs to photoautotrophs.</title>
        <authorList>
            <person name="Ban H."/>
            <person name="Sato S."/>
            <person name="Yoshikawa S."/>
            <person name="Yamada K."/>
            <person name="Nakamura Y."/>
            <person name="Ichinomiya M."/>
            <person name="Sato N."/>
            <person name="Blanc-Mathieu R."/>
            <person name="Endo H."/>
            <person name="Kuwata A."/>
            <person name="Ogata H."/>
        </authorList>
    </citation>
    <scope>NUCLEOTIDE SEQUENCE [LARGE SCALE GENOMIC DNA]</scope>
    <source>
        <strain evidence="5">NIES 3700</strain>
    </source>
</reference>
<dbReference type="CDD" id="cd00030">
    <property type="entry name" value="C2"/>
    <property type="match status" value="1"/>
</dbReference>
<evidence type="ECO:0000313" key="5">
    <source>
        <dbReference type="Proteomes" id="UP001165122"/>
    </source>
</evidence>
<name>A0A9W7BZZ8_9STRA</name>
<keyword evidence="2" id="KW-0812">Transmembrane</keyword>